<feature type="transmembrane region" description="Helical" evidence="7">
    <location>
        <begin position="240"/>
        <end position="262"/>
    </location>
</feature>
<feature type="transmembrane region" description="Helical" evidence="7">
    <location>
        <begin position="302"/>
        <end position="323"/>
    </location>
</feature>
<evidence type="ECO:0000313" key="9">
    <source>
        <dbReference type="EMBL" id="NGU31547.1"/>
    </source>
</evidence>
<keyword evidence="5 7" id="KW-1133">Transmembrane helix</keyword>
<evidence type="ECO:0000313" key="10">
    <source>
        <dbReference type="Proteomes" id="UP000481454"/>
    </source>
</evidence>
<feature type="transmembrane region" description="Helical" evidence="7">
    <location>
        <begin position="184"/>
        <end position="211"/>
    </location>
</feature>
<dbReference type="RefSeq" id="WP_003459053.1">
    <property type="nucleotide sequence ID" value="NZ_CATNWX010000013.1"/>
</dbReference>
<gene>
    <name evidence="9" type="primary">cbiM</name>
    <name evidence="9" type="ORF">G6Z34_15875</name>
</gene>
<dbReference type="GO" id="GO:0000041">
    <property type="term" value="P:transition metal ion transport"/>
    <property type="evidence" value="ECO:0007669"/>
    <property type="project" value="InterPro"/>
</dbReference>
<name>A0AAN3ZQB9_CLOPF</name>
<dbReference type="AlphaFoldDB" id="A0AAN3ZQB9"/>
<evidence type="ECO:0000256" key="1">
    <source>
        <dbReference type="ARBA" id="ARBA00004651"/>
    </source>
</evidence>
<dbReference type="PANTHER" id="PTHR34229">
    <property type="entry name" value="METAL TRANSPORT PROTEIN HI_1621-RELATED"/>
    <property type="match status" value="1"/>
</dbReference>
<dbReference type="PANTHER" id="PTHR34229:SF1">
    <property type="entry name" value="METAL TRANSPORT PROTEIN HI_1621-RELATED"/>
    <property type="match status" value="1"/>
</dbReference>
<dbReference type="NCBIfam" id="NF005598">
    <property type="entry name" value="PRK07331.1"/>
    <property type="match status" value="1"/>
</dbReference>
<keyword evidence="3" id="KW-1003">Cell membrane</keyword>
<keyword evidence="4 7" id="KW-0812">Transmembrane</keyword>
<dbReference type="InterPro" id="IPR002751">
    <property type="entry name" value="CbiM/NikMN"/>
</dbReference>
<evidence type="ECO:0000256" key="2">
    <source>
        <dbReference type="ARBA" id="ARBA00022448"/>
    </source>
</evidence>
<keyword evidence="6 7" id="KW-0472">Membrane</keyword>
<keyword evidence="2" id="KW-0813">Transport</keyword>
<dbReference type="Pfam" id="PF13190">
    <property type="entry name" value="PDGLE"/>
    <property type="match status" value="1"/>
</dbReference>
<feature type="domain" description="PDGLE" evidence="8">
    <location>
        <begin position="241"/>
        <end position="327"/>
    </location>
</feature>
<evidence type="ECO:0000256" key="3">
    <source>
        <dbReference type="ARBA" id="ARBA00022475"/>
    </source>
</evidence>
<evidence type="ECO:0000256" key="6">
    <source>
        <dbReference type="ARBA" id="ARBA00023136"/>
    </source>
</evidence>
<comment type="subcellular location">
    <subcellularLocation>
        <location evidence="1">Cell membrane</location>
        <topology evidence="1">Multi-pass membrane protein</topology>
    </subcellularLocation>
</comment>
<protein>
    <submittedName>
        <fullName evidence="9">Cobalt transporter CbiM</fullName>
    </submittedName>
</protein>
<evidence type="ECO:0000259" key="8">
    <source>
        <dbReference type="Pfam" id="PF13190"/>
    </source>
</evidence>
<feature type="transmembrane region" description="Helical" evidence="7">
    <location>
        <begin position="7"/>
        <end position="28"/>
    </location>
</feature>
<feature type="transmembrane region" description="Helical" evidence="7">
    <location>
        <begin position="103"/>
        <end position="125"/>
    </location>
</feature>
<comment type="caution">
    <text evidence="9">The sequence shown here is derived from an EMBL/GenBank/DDBJ whole genome shotgun (WGS) entry which is preliminary data.</text>
</comment>
<feature type="transmembrane region" description="Helical" evidence="7">
    <location>
        <begin position="40"/>
        <end position="58"/>
    </location>
</feature>
<feature type="transmembrane region" description="Helical" evidence="7">
    <location>
        <begin position="70"/>
        <end position="97"/>
    </location>
</feature>
<accession>A0AAN3ZQB9</accession>
<dbReference type="GO" id="GO:0005886">
    <property type="term" value="C:plasma membrane"/>
    <property type="evidence" value="ECO:0007669"/>
    <property type="project" value="UniProtKB-SubCell"/>
</dbReference>
<evidence type="ECO:0000256" key="5">
    <source>
        <dbReference type="ARBA" id="ARBA00022989"/>
    </source>
</evidence>
<dbReference type="InterPro" id="IPR025937">
    <property type="entry name" value="PDGLE_dom"/>
</dbReference>
<evidence type="ECO:0000256" key="4">
    <source>
        <dbReference type="ARBA" id="ARBA00022692"/>
    </source>
</evidence>
<sequence length="331" mass="35379">MHIPENYLSPSTCAVMGIVMIPVWKHSISKVKKEVSKKKIPVLGVCAAFSFLVMMFNVPAPGGTTAHAVGAVLTAILLGPSAANISVSIVLLIQALFFGDGGILAFGANAFNMAFIMPFAGYYIYKFLKSKIKEENGEYIAAFIGSYLGLNLASFCASIEFGIQPLLFKDDLGHALYSPYSLNVSIPAMVSTHLIIGLIEGTITVGVYAYIKKVVPDLVNGFSKDGSKTKSNARFFRKTILLPIIIAIGLTPLGLLASGTAWGEWSTDEIKSLLGYVPKGMTEPSSFHAFADGYAINGTNDVVGYIISAIIGVATLIIIFKLISSLFVKEN</sequence>
<proteinExistence type="predicted"/>
<organism evidence="9 10">
    <name type="scientific">Clostridium perfringens</name>
    <dbReference type="NCBI Taxonomy" id="1502"/>
    <lineage>
        <taxon>Bacteria</taxon>
        <taxon>Bacillati</taxon>
        <taxon>Bacillota</taxon>
        <taxon>Clostridia</taxon>
        <taxon>Eubacteriales</taxon>
        <taxon>Clostridiaceae</taxon>
        <taxon>Clostridium</taxon>
    </lineage>
</organism>
<dbReference type="Gene3D" id="1.10.1760.20">
    <property type="match status" value="1"/>
</dbReference>
<feature type="transmembrane region" description="Helical" evidence="7">
    <location>
        <begin position="137"/>
        <end position="164"/>
    </location>
</feature>
<evidence type="ECO:0000256" key="7">
    <source>
        <dbReference type="SAM" id="Phobius"/>
    </source>
</evidence>
<dbReference type="EMBL" id="JAALLZ010000012">
    <property type="protein sequence ID" value="NGU31547.1"/>
    <property type="molecule type" value="Genomic_DNA"/>
</dbReference>
<dbReference type="NCBIfam" id="NF008873">
    <property type="entry name" value="PRK11909.1"/>
    <property type="match status" value="1"/>
</dbReference>
<dbReference type="Proteomes" id="UP000481454">
    <property type="component" value="Unassembled WGS sequence"/>
</dbReference>
<dbReference type="Pfam" id="PF01891">
    <property type="entry name" value="CbiM"/>
    <property type="match status" value="1"/>
</dbReference>
<reference evidence="9 10" key="1">
    <citation type="submission" date="2020-02" db="EMBL/GenBank/DDBJ databases">
        <title>Genomic Insights into the Phylogeny and Genetic Plasticity of the Human and Animal Enteric Pathogen Clostridium perfringens.</title>
        <authorList>
            <person name="Feng Y."/>
            <person name="Hu Y."/>
        </authorList>
    </citation>
    <scope>NUCLEOTIDE SEQUENCE [LARGE SCALE GENOMIC DNA]</scope>
    <source>
        <strain evidence="9 10">CP-40</strain>
    </source>
</reference>